<evidence type="ECO:0000313" key="1">
    <source>
        <dbReference type="EMBL" id="KAJ8534758.1"/>
    </source>
</evidence>
<dbReference type="EMBL" id="JAJAGQ010000019">
    <property type="protein sequence ID" value="KAJ8534758.1"/>
    <property type="molecule type" value="Genomic_DNA"/>
</dbReference>
<dbReference type="Proteomes" id="UP001152561">
    <property type="component" value="Unassembled WGS sequence"/>
</dbReference>
<name>A0A9Q1LF96_9SOLA</name>
<keyword evidence="2" id="KW-1185">Reference proteome</keyword>
<gene>
    <name evidence="1" type="ORF">K7X08_016486</name>
</gene>
<accession>A0A9Q1LF96</accession>
<protein>
    <submittedName>
        <fullName evidence="1">Uncharacterized protein</fullName>
    </submittedName>
</protein>
<organism evidence="1 2">
    <name type="scientific">Anisodus acutangulus</name>
    <dbReference type="NCBI Taxonomy" id="402998"/>
    <lineage>
        <taxon>Eukaryota</taxon>
        <taxon>Viridiplantae</taxon>
        <taxon>Streptophyta</taxon>
        <taxon>Embryophyta</taxon>
        <taxon>Tracheophyta</taxon>
        <taxon>Spermatophyta</taxon>
        <taxon>Magnoliopsida</taxon>
        <taxon>eudicotyledons</taxon>
        <taxon>Gunneridae</taxon>
        <taxon>Pentapetalae</taxon>
        <taxon>asterids</taxon>
        <taxon>lamiids</taxon>
        <taxon>Solanales</taxon>
        <taxon>Solanaceae</taxon>
        <taxon>Solanoideae</taxon>
        <taxon>Hyoscyameae</taxon>
        <taxon>Anisodus</taxon>
    </lineage>
</organism>
<comment type="caution">
    <text evidence="1">The sequence shown here is derived from an EMBL/GenBank/DDBJ whole genome shotgun (WGS) entry which is preliminary data.</text>
</comment>
<reference evidence="2" key="1">
    <citation type="journal article" date="2023" name="Proc. Natl. Acad. Sci. U.S.A.">
        <title>Genomic and structural basis for evolution of tropane alkaloid biosynthesis.</title>
        <authorList>
            <person name="Wanga Y.-J."/>
            <person name="Taina T."/>
            <person name="Yua J.-Y."/>
            <person name="Lia J."/>
            <person name="Xua B."/>
            <person name="Chenc J."/>
            <person name="D'Auriad J.C."/>
            <person name="Huanga J.-P."/>
            <person name="Huanga S.-X."/>
        </authorList>
    </citation>
    <scope>NUCLEOTIDE SEQUENCE [LARGE SCALE GENOMIC DNA]</scope>
    <source>
        <strain evidence="2">cv. KIB-2019</strain>
    </source>
</reference>
<dbReference type="AlphaFoldDB" id="A0A9Q1LF96"/>
<sequence>MRSLRRILFQNPGQTKWRKKELEEGKIIIDSNGKDENGITEVYALIKMEDHEIIEDIGANVEVVSADVAAPINAASWSEGKDEDAIASIPH</sequence>
<proteinExistence type="predicted"/>
<evidence type="ECO:0000313" key="2">
    <source>
        <dbReference type="Proteomes" id="UP001152561"/>
    </source>
</evidence>